<feature type="transmembrane region" description="Helical" evidence="1">
    <location>
        <begin position="6"/>
        <end position="31"/>
    </location>
</feature>
<name>A0A0F9T6V8_9ZZZZ</name>
<comment type="caution">
    <text evidence="2">The sequence shown here is derived from an EMBL/GenBank/DDBJ whole genome shotgun (WGS) entry which is preliminary data.</text>
</comment>
<dbReference type="AlphaFoldDB" id="A0A0F9T6V8"/>
<keyword evidence="1" id="KW-1133">Transmembrane helix</keyword>
<organism evidence="2">
    <name type="scientific">marine sediment metagenome</name>
    <dbReference type="NCBI Taxonomy" id="412755"/>
    <lineage>
        <taxon>unclassified sequences</taxon>
        <taxon>metagenomes</taxon>
        <taxon>ecological metagenomes</taxon>
    </lineage>
</organism>
<keyword evidence="1" id="KW-0812">Transmembrane</keyword>
<proteinExistence type="predicted"/>
<keyword evidence="1" id="KW-0472">Membrane</keyword>
<gene>
    <name evidence="2" type="ORF">LCGC14_0366020</name>
</gene>
<evidence type="ECO:0000313" key="2">
    <source>
        <dbReference type="EMBL" id="KKN76950.1"/>
    </source>
</evidence>
<accession>A0A0F9T6V8</accession>
<evidence type="ECO:0000256" key="1">
    <source>
        <dbReference type="SAM" id="Phobius"/>
    </source>
</evidence>
<protein>
    <submittedName>
        <fullName evidence="2">Uncharacterized protein</fullName>
    </submittedName>
</protein>
<dbReference type="EMBL" id="LAZR01000287">
    <property type="protein sequence ID" value="KKN76950.1"/>
    <property type="molecule type" value="Genomic_DNA"/>
</dbReference>
<sequence length="38" mass="4261">MKEIPMFFIVIWVISALAGLGMLGIGVWAIIKLVNRFL</sequence>
<reference evidence="2" key="1">
    <citation type="journal article" date="2015" name="Nature">
        <title>Complex archaea that bridge the gap between prokaryotes and eukaryotes.</title>
        <authorList>
            <person name="Spang A."/>
            <person name="Saw J.H."/>
            <person name="Jorgensen S.L."/>
            <person name="Zaremba-Niedzwiedzka K."/>
            <person name="Martijn J."/>
            <person name="Lind A.E."/>
            <person name="van Eijk R."/>
            <person name="Schleper C."/>
            <person name="Guy L."/>
            <person name="Ettema T.J."/>
        </authorList>
    </citation>
    <scope>NUCLEOTIDE SEQUENCE</scope>
</reference>